<sequence length="306" mass="35217">MFDFNFKKETATFKKLLDSEKNDLQSKKASNSWNQSTKFLPSNFENENELKKRKYSNANSSSILSLHIKAYENSDEANLFNETNQVSKYYPEKQNFIDSTKFVIQVKQSLASTKNEEDEDYRAHLSDPEETPTKVTGLQYGEQLTDDLLNSFCDKVQTAAGEDLEGFMAIQAIQWSKPEKLMPEIIPTIITGKKRVLQIILDSHRKHYILIEWHPKYKDRGAIIWDPLIRSNKDFISTLSKSFKRQYLRLFDHIYGTPIDGENNSSSYSKSNTIPCKLESFAYGQNDNWSCGLRAAATLVLRAFNG</sequence>
<dbReference type="Proteomes" id="UP000887578">
    <property type="component" value="Unplaced"/>
</dbReference>
<dbReference type="WBParaSite" id="PDA_v2.g16539.t1">
    <property type="protein sequence ID" value="PDA_v2.g16539.t1"/>
    <property type="gene ID" value="PDA_v2.g16539"/>
</dbReference>
<dbReference type="AlphaFoldDB" id="A0A914PEC8"/>
<evidence type="ECO:0000313" key="3">
    <source>
        <dbReference type="WBParaSite" id="PDA_v2.g16539.t1"/>
    </source>
</evidence>
<evidence type="ECO:0000313" key="2">
    <source>
        <dbReference type="Proteomes" id="UP000887578"/>
    </source>
</evidence>
<reference evidence="3" key="1">
    <citation type="submission" date="2022-11" db="UniProtKB">
        <authorList>
            <consortium name="WormBaseParasite"/>
        </authorList>
    </citation>
    <scope>IDENTIFICATION</scope>
</reference>
<accession>A0A914PEC8</accession>
<evidence type="ECO:0000256" key="1">
    <source>
        <dbReference type="SAM" id="MobiDB-lite"/>
    </source>
</evidence>
<feature type="region of interest" description="Disordered" evidence="1">
    <location>
        <begin position="114"/>
        <end position="133"/>
    </location>
</feature>
<name>A0A914PEC8_9BILA</name>
<organism evidence="2 3">
    <name type="scientific">Panagrolaimus davidi</name>
    <dbReference type="NCBI Taxonomy" id="227884"/>
    <lineage>
        <taxon>Eukaryota</taxon>
        <taxon>Metazoa</taxon>
        <taxon>Ecdysozoa</taxon>
        <taxon>Nematoda</taxon>
        <taxon>Chromadorea</taxon>
        <taxon>Rhabditida</taxon>
        <taxon>Tylenchina</taxon>
        <taxon>Panagrolaimomorpha</taxon>
        <taxon>Panagrolaimoidea</taxon>
        <taxon>Panagrolaimidae</taxon>
        <taxon>Panagrolaimus</taxon>
    </lineage>
</organism>
<keyword evidence="2" id="KW-1185">Reference proteome</keyword>
<protein>
    <submittedName>
        <fullName evidence="3">Ubiquitin-like protease family profile domain-containing protein</fullName>
    </submittedName>
</protein>
<proteinExistence type="predicted"/>